<feature type="compositionally biased region" description="Gly residues" evidence="1">
    <location>
        <begin position="92"/>
        <end position="110"/>
    </location>
</feature>
<dbReference type="PANTHER" id="PTHR15491">
    <property type="match status" value="1"/>
</dbReference>
<proteinExistence type="predicted"/>
<dbReference type="SUPFAM" id="SSF57667">
    <property type="entry name" value="beta-beta-alpha zinc fingers"/>
    <property type="match status" value="1"/>
</dbReference>
<feature type="region of interest" description="Disordered" evidence="1">
    <location>
        <begin position="92"/>
        <end position="186"/>
    </location>
</feature>
<organism evidence="3 4">
    <name type="scientific">Macrosiphum euphorbiae</name>
    <name type="common">potato aphid</name>
    <dbReference type="NCBI Taxonomy" id="13131"/>
    <lineage>
        <taxon>Eukaryota</taxon>
        <taxon>Metazoa</taxon>
        <taxon>Ecdysozoa</taxon>
        <taxon>Arthropoda</taxon>
        <taxon>Hexapoda</taxon>
        <taxon>Insecta</taxon>
        <taxon>Pterygota</taxon>
        <taxon>Neoptera</taxon>
        <taxon>Paraneoptera</taxon>
        <taxon>Hemiptera</taxon>
        <taxon>Sternorrhyncha</taxon>
        <taxon>Aphidomorpha</taxon>
        <taxon>Aphidoidea</taxon>
        <taxon>Aphididae</taxon>
        <taxon>Macrosiphini</taxon>
        <taxon>Macrosiphum</taxon>
    </lineage>
</organism>
<gene>
    <name evidence="3" type="ORF">MEUPH1_LOCUS8632</name>
</gene>
<dbReference type="GO" id="GO:0003676">
    <property type="term" value="F:nucleic acid binding"/>
    <property type="evidence" value="ECO:0007669"/>
    <property type="project" value="InterPro"/>
</dbReference>
<accession>A0AAV0W9E2</accession>
<feature type="compositionally biased region" description="Basic and acidic residues" evidence="1">
    <location>
        <begin position="156"/>
        <end position="186"/>
    </location>
</feature>
<dbReference type="InterPro" id="IPR056345">
    <property type="entry name" value="Znf-C2H2_CIZ1"/>
</dbReference>
<dbReference type="AlphaFoldDB" id="A0AAV0W9E2"/>
<evidence type="ECO:0000259" key="2">
    <source>
        <dbReference type="PROSITE" id="PS00028"/>
    </source>
</evidence>
<dbReference type="EMBL" id="CARXXK010000002">
    <property type="protein sequence ID" value="CAI6352382.1"/>
    <property type="molecule type" value="Genomic_DNA"/>
</dbReference>
<feature type="region of interest" description="Disordered" evidence="1">
    <location>
        <begin position="1"/>
        <end position="71"/>
    </location>
</feature>
<dbReference type="GO" id="GO:0008270">
    <property type="term" value="F:zinc ion binding"/>
    <property type="evidence" value="ECO:0007669"/>
    <property type="project" value="InterPro"/>
</dbReference>
<dbReference type="Proteomes" id="UP001160148">
    <property type="component" value="Unassembled WGS sequence"/>
</dbReference>
<sequence>MAYNRRSGGGYGGYGSGGGGYGGGGGGGAGGGRYNNGGGYRAGGGSVNPWQASPGASGPLPRQSQQGHHPPAQLAIASNIISKLLTSSNSMSGGGYGGGPNRSGNWGSGGPRMSHMGMRPRQDGHGGFNKDNRRRGGGDPHNRFSGGGRKSGGGMKDGDKRKSAGKVNDENKKGQNDRERTKEQLDADKKVSYVGVPSAVLYCHVCSKHMWDSESFEKHVRGRPHELMMNYLDEAYRMRVDFMRHQIKAVENQREIDLERVTNNKHKSNSGSGKNAGGSSGSKPLLRSYCPMCDVRFYGPLTGHRKSDRHRKLKQFLHPECKLCDALFHTRLEMDEHKLTAGHLKKVSEMRNIEHPHLKDDEFDLIDMIKIEEDDQQDHDQMPVAKKYEMLGDRDATKLKLELEGGTGEKHHRGGKKNLANAGTIANKANTADTADTADTTITADDKEQEEEIKVKKEEEEIKVKKDEEMDTSDIIATGEESTAEDTAADQSIKEENINNESATNKENQPAAYDPKVAIGKELLVSTNGYVCRLCNCFLLDEQRVSIHCQTAAHYINYTTMTKMKEATLVGKKRGIDQVIEKDDTAKQGEVEVKEEKVDIDSEEGRAVKRIKLDNKEEPEEENNKMDTSDPQSSEVTENTEKPVIEDKIDETIKPVAVVEPVVIPPVVIPPVPAAIPIPAPVPAAIPIPAPVPAAVPIPVVIPPVPAAIPIPVAKPFVAPAAKPVAKPVTPTTPRGRGGRGRGGRGGVARRGARR</sequence>
<dbReference type="InterPro" id="IPR003604">
    <property type="entry name" value="Matrin/U1-like-C_Znf_C2H2"/>
</dbReference>
<dbReference type="SMART" id="SM00355">
    <property type="entry name" value="ZnF_C2H2"/>
    <property type="match status" value="3"/>
</dbReference>
<feature type="region of interest" description="Disordered" evidence="1">
    <location>
        <begin position="723"/>
        <end position="755"/>
    </location>
</feature>
<keyword evidence="4" id="KW-1185">Reference proteome</keyword>
<dbReference type="InterPro" id="IPR026811">
    <property type="entry name" value="CIZ1"/>
</dbReference>
<dbReference type="GO" id="GO:0005634">
    <property type="term" value="C:nucleus"/>
    <property type="evidence" value="ECO:0007669"/>
    <property type="project" value="TreeGrafter"/>
</dbReference>
<feature type="region of interest" description="Disordered" evidence="1">
    <location>
        <begin position="606"/>
        <end position="642"/>
    </location>
</feature>
<evidence type="ECO:0000313" key="3">
    <source>
        <dbReference type="EMBL" id="CAI6352382.1"/>
    </source>
</evidence>
<feature type="compositionally biased region" description="Gly residues" evidence="1">
    <location>
        <begin position="7"/>
        <end position="46"/>
    </location>
</feature>
<feature type="compositionally biased region" description="Basic and acidic residues" evidence="1">
    <location>
        <begin position="120"/>
        <end position="142"/>
    </location>
</feature>
<feature type="compositionally biased region" description="Gly residues" evidence="1">
    <location>
        <begin position="145"/>
        <end position="155"/>
    </location>
</feature>
<feature type="compositionally biased region" description="Basic and acidic residues" evidence="1">
    <location>
        <begin position="606"/>
        <end position="628"/>
    </location>
</feature>
<feature type="domain" description="C2H2-type" evidence="2">
    <location>
        <begin position="203"/>
        <end position="225"/>
    </location>
</feature>
<dbReference type="SMART" id="SM00451">
    <property type="entry name" value="ZnF_U1"/>
    <property type="match status" value="3"/>
</dbReference>
<feature type="region of interest" description="Disordered" evidence="1">
    <location>
        <begin position="258"/>
        <end position="283"/>
    </location>
</feature>
<comment type="caution">
    <text evidence="3">The sequence shown here is derived from an EMBL/GenBank/DDBJ whole genome shotgun (WGS) entry which is preliminary data.</text>
</comment>
<reference evidence="3 4" key="1">
    <citation type="submission" date="2023-01" db="EMBL/GenBank/DDBJ databases">
        <authorList>
            <person name="Whitehead M."/>
        </authorList>
    </citation>
    <scope>NUCLEOTIDE SEQUENCE [LARGE SCALE GENOMIC DNA]</scope>
</reference>
<dbReference type="Pfam" id="PF23330">
    <property type="entry name" value="zf-C2H2_14"/>
    <property type="match status" value="1"/>
</dbReference>
<dbReference type="PANTHER" id="PTHR15491:SF9">
    <property type="entry name" value="CIP1-INTERACTING ZINC FINGER PROTEIN"/>
    <property type="match status" value="1"/>
</dbReference>
<evidence type="ECO:0000313" key="4">
    <source>
        <dbReference type="Proteomes" id="UP001160148"/>
    </source>
</evidence>
<feature type="compositionally biased region" description="Polar residues" evidence="1">
    <location>
        <begin position="499"/>
        <end position="508"/>
    </location>
</feature>
<dbReference type="PROSITE" id="PS00028">
    <property type="entry name" value="ZINC_FINGER_C2H2_1"/>
    <property type="match status" value="1"/>
</dbReference>
<feature type="compositionally biased region" description="Low complexity" evidence="1">
    <location>
        <begin position="430"/>
        <end position="443"/>
    </location>
</feature>
<dbReference type="InterPro" id="IPR036236">
    <property type="entry name" value="Znf_C2H2_sf"/>
</dbReference>
<name>A0AAV0W9E2_9HEMI</name>
<feature type="region of interest" description="Disordered" evidence="1">
    <location>
        <begin position="430"/>
        <end position="509"/>
    </location>
</feature>
<evidence type="ECO:0000256" key="1">
    <source>
        <dbReference type="SAM" id="MobiDB-lite"/>
    </source>
</evidence>
<feature type="compositionally biased region" description="Basic and acidic residues" evidence="1">
    <location>
        <begin position="452"/>
        <end position="468"/>
    </location>
</feature>
<dbReference type="InterPro" id="IPR013087">
    <property type="entry name" value="Znf_C2H2_type"/>
</dbReference>
<protein>
    <recommendedName>
        <fullName evidence="2">C2H2-type domain-containing protein</fullName>
    </recommendedName>
</protein>